<gene>
    <name evidence="2" type="ORF">ACH5RR_026906</name>
</gene>
<sequence length="142" mass="16243">MPVSFYFQNSKAWYPNLSDPLFVKAYISSRKEMEFQVPPHQQVLSFFRFMRTLIHTGRPRDRLRGYYFLPTDNVQQNLSHHNHLLITSAAFEDKSPFITGNPDSSEAAVAERHNSSKCSARSLGATATPTGFSQYPQKRGSR</sequence>
<dbReference type="Proteomes" id="UP001630127">
    <property type="component" value="Unassembled WGS sequence"/>
</dbReference>
<dbReference type="AlphaFoldDB" id="A0ABD2Z534"/>
<dbReference type="EMBL" id="JBJUIK010000011">
    <property type="protein sequence ID" value="KAL3514189.1"/>
    <property type="molecule type" value="Genomic_DNA"/>
</dbReference>
<reference evidence="2 3" key="1">
    <citation type="submission" date="2024-11" db="EMBL/GenBank/DDBJ databases">
        <title>A near-complete genome assembly of Cinchona calisaya.</title>
        <authorList>
            <person name="Lian D.C."/>
            <person name="Zhao X.W."/>
            <person name="Wei L."/>
        </authorList>
    </citation>
    <scope>NUCLEOTIDE SEQUENCE [LARGE SCALE GENOMIC DNA]</scope>
    <source>
        <tissue evidence="2">Nenye</tissue>
    </source>
</reference>
<keyword evidence="3" id="KW-1185">Reference proteome</keyword>
<comment type="caution">
    <text evidence="2">The sequence shown here is derived from an EMBL/GenBank/DDBJ whole genome shotgun (WGS) entry which is preliminary data.</text>
</comment>
<protein>
    <submittedName>
        <fullName evidence="2">Uncharacterized protein</fullName>
    </submittedName>
</protein>
<accession>A0ABD2Z534</accession>
<evidence type="ECO:0000256" key="1">
    <source>
        <dbReference type="SAM" id="MobiDB-lite"/>
    </source>
</evidence>
<feature type="region of interest" description="Disordered" evidence="1">
    <location>
        <begin position="102"/>
        <end position="142"/>
    </location>
</feature>
<name>A0ABD2Z534_9GENT</name>
<evidence type="ECO:0000313" key="3">
    <source>
        <dbReference type="Proteomes" id="UP001630127"/>
    </source>
</evidence>
<organism evidence="2 3">
    <name type="scientific">Cinchona calisaya</name>
    <dbReference type="NCBI Taxonomy" id="153742"/>
    <lineage>
        <taxon>Eukaryota</taxon>
        <taxon>Viridiplantae</taxon>
        <taxon>Streptophyta</taxon>
        <taxon>Embryophyta</taxon>
        <taxon>Tracheophyta</taxon>
        <taxon>Spermatophyta</taxon>
        <taxon>Magnoliopsida</taxon>
        <taxon>eudicotyledons</taxon>
        <taxon>Gunneridae</taxon>
        <taxon>Pentapetalae</taxon>
        <taxon>asterids</taxon>
        <taxon>lamiids</taxon>
        <taxon>Gentianales</taxon>
        <taxon>Rubiaceae</taxon>
        <taxon>Cinchonoideae</taxon>
        <taxon>Cinchoneae</taxon>
        <taxon>Cinchona</taxon>
    </lineage>
</organism>
<evidence type="ECO:0000313" key="2">
    <source>
        <dbReference type="EMBL" id="KAL3514189.1"/>
    </source>
</evidence>
<feature type="compositionally biased region" description="Polar residues" evidence="1">
    <location>
        <begin position="125"/>
        <end position="136"/>
    </location>
</feature>
<proteinExistence type="predicted"/>